<dbReference type="RefSeq" id="WP_122964278.1">
    <property type="nucleotide sequence ID" value="NZ_BJMH01000005.1"/>
</dbReference>
<evidence type="ECO:0000313" key="2">
    <source>
        <dbReference type="Proteomes" id="UP000316882"/>
    </source>
</evidence>
<reference evidence="1 2" key="1">
    <citation type="submission" date="2019-06" db="EMBL/GenBank/DDBJ databases">
        <title>Whole genome shotgun sequence of Brevibacillus parabrevis NBRC 12334.</title>
        <authorList>
            <person name="Hosoyama A."/>
            <person name="Uohara A."/>
            <person name="Ohji S."/>
            <person name="Ichikawa N."/>
        </authorList>
    </citation>
    <scope>NUCLEOTIDE SEQUENCE [LARGE SCALE GENOMIC DNA]</scope>
    <source>
        <strain evidence="1 2">NBRC 12334</strain>
    </source>
</reference>
<gene>
    <name evidence="1" type="ORF">BPA01_12790</name>
</gene>
<comment type="caution">
    <text evidence="1">The sequence shown here is derived from an EMBL/GenBank/DDBJ whole genome shotgun (WGS) entry which is preliminary data.</text>
</comment>
<organism evidence="1 2">
    <name type="scientific">Brevibacillus parabrevis</name>
    <dbReference type="NCBI Taxonomy" id="54914"/>
    <lineage>
        <taxon>Bacteria</taxon>
        <taxon>Bacillati</taxon>
        <taxon>Bacillota</taxon>
        <taxon>Bacilli</taxon>
        <taxon>Bacillales</taxon>
        <taxon>Paenibacillaceae</taxon>
        <taxon>Brevibacillus</taxon>
    </lineage>
</organism>
<name>A0A4Y3PKN2_BREPA</name>
<dbReference type="Proteomes" id="UP000316882">
    <property type="component" value="Unassembled WGS sequence"/>
</dbReference>
<dbReference type="AlphaFoldDB" id="A0A4Y3PKN2"/>
<protein>
    <submittedName>
        <fullName evidence="1">Uncharacterized protein</fullName>
    </submittedName>
</protein>
<keyword evidence="2" id="KW-1185">Reference proteome</keyword>
<accession>A0A4Y3PKN2</accession>
<evidence type="ECO:0000313" key="1">
    <source>
        <dbReference type="EMBL" id="GEB31699.1"/>
    </source>
</evidence>
<proteinExistence type="predicted"/>
<sequence>MESLGQYFLEEEIEEISLLKELCDGMLIDGKQVVCFEILDDILNSRCEIKKLSEADLLVTLEQLKGFHAFWEDIEWYDNEKLRTLLPKFKKIIKQEWKARKR</sequence>
<dbReference type="EMBL" id="BJMH01000005">
    <property type="protein sequence ID" value="GEB31699.1"/>
    <property type="molecule type" value="Genomic_DNA"/>
</dbReference>